<dbReference type="PIRSF" id="PIRSF006181">
    <property type="entry name" value="EbsC_YbaK"/>
    <property type="match status" value="1"/>
</dbReference>
<evidence type="ECO:0000313" key="6">
    <source>
        <dbReference type="EMBL" id="KAB1631717.1"/>
    </source>
</evidence>
<evidence type="ECO:0000313" key="7">
    <source>
        <dbReference type="Proteomes" id="UP000481339"/>
    </source>
</evidence>
<dbReference type="OrthoDB" id="9809296at2"/>
<reference evidence="6 7" key="1">
    <citation type="submission" date="2019-09" db="EMBL/GenBank/DDBJ databases">
        <title>Phylogeny of genus Pseudoclavibacter and closely related genus.</title>
        <authorList>
            <person name="Li Y."/>
        </authorList>
    </citation>
    <scope>NUCLEOTIDE SEQUENCE [LARGE SCALE GENOMIC DNA]</scope>
    <source>
        <strain evidence="6 7">JCM 16921</strain>
    </source>
</reference>
<gene>
    <name evidence="6" type="ORF">F8O02_07190</name>
</gene>
<evidence type="ECO:0000256" key="1">
    <source>
        <dbReference type="ARBA" id="ARBA00009798"/>
    </source>
</evidence>
<dbReference type="PANTHER" id="PTHR30411:SF0">
    <property type="entry name" value="CYS-TRNA(PRO)_CYS-TRNA(CYS) DEACYLASE YBAK"/>
    <property type="match status" value="1"/>
</dbReference>
<dbReference type="CDD" id="cd00002">
    <property type="entry name" value="YbaK_deacylase"/>
    <property type="match status" value="1"/>
</dbReference>
<dbReference type="Pfam" id="PF04073">
    <property type="entry name" value="tRNA_edit"/>
    <property type="match status" value="1"/>
</dbReference>
<dbReference type="EMBL" id="WBKA01000005">
    <property type="protein sequence ID" value="KAB1631717.1"/>
    <property type="molecule type" value="Genomic_DNA"/>
</dbReference>
<dbReference type="RefSeq" id="WP_158036570.1">
    <property type="nucleotide sequence ID" value="NZ_BAAAZV010000011.1"/>
</dbReference>
<dbReference type="InterPro" id="IPR007214">
    <property type="entry name" value="YbaK/aa-tRNA-synth-assoc-dom"/>
</dbReference>
<accession>A0A7C8FQQ8</accession>
<dbReference type="GO" id="GO:0006412">
    <property type="term" value="P:translation"/>
    <property type="evidence" value="ECO:0007669"/>
    <property type="project" value="UniProtKB-KW"/>
</dbReference>
<dbReference type="InterPro" id="IPR004369">
    <property type="entry name" value="Prolyl-tRNA_editing_YbaK/EbsC"/>
</dbReference>
<dbReference type="AlphaFoldDB" id="A0A7C8FQQ8"/>
<evidence type="ECO:0000256" key="2">
    <source>
        <dbReference type="ARBA" id="ARBA00022917"/>
    </source>
</evidence>
<dbReference type="InterPro" id="IPR036754">
    <property type="entry name" value="YbaK/aa-tRNA-synt-asso_dom_sf"/>
</dbReference>
<dbReference type="SUPFAM" id="SSF55826">
    <property type="entry name" value="YbaK/ProRS associated domain"/>
    <property type="match status" value="1"/>
</dbReference>
<comment type="similarity">
    <text evidence="1 4">Belongs to the prolyl-tRNA editing family. YbaK/EbsC subfamily.</text>
</comment>
<name>A0A7C8FQQ8_9MICO</name>
<evidence type="ECO:0000259" key="5">
    <source>
        <dbReference type="Pfam" id="PF04073"/>
    </source>
</evidence>
<keyword evidence="7" id="KW-1185">Reference proteome</keyword>
<comment type="caution">
    <text evidence="6">The sequence shown here is derived from an EMBL/GenBank/DDBJ whole genome shotgun (WGS) entry which is preliminary data.</text>
</comment>
<evidence type="ECO:0000256" key="3">
    <source>
        <dbReference type="ARBA" id="ARBA00023239"/>
    </source>
</evidence>
<dbReference type="Proteomes" id="UP000481339">
    <property type="component" value="Unassembled WGS sequence"/>
</dbReference>
<dbReference type="Gene3D" id="3.90.960.10">
    <property type="entry name" value="YbaK/aminoacyl-tRNA synthetase-associated domain"/>
    <property type="match status" value="1"/>
</dbReference>
<keyword evidence="2 4" id="KW-0648">Protein biosynthesis</keyword>
<proteinExistence type="inferred from homology"/>
<dbReference type="EC" id="4.2.-.-" evidence="4"/>
<dbReference type="GO" id="GO:0002161">
    <property type="term" value="F:aminoacyl-tRNA deacylase activity"/>
    <property type="evidence" value="ECO:0007669"/>
    <property type="project" value="InterPro"/>
</dbReference>
<evidence type="ECO:0000256" key="4">
    <source>
        <dbReference type="PIRNR" id="PIRNR006181"/>
    </source>
</evidence>
<dbReference type="PANTHER" id="PTHR30411">
    <property type="entry name" value="CYTOPLASMIC PROTEIN"/>
    <property type="match status" value="1"/>
</dbReference>
<sequence length="168" mass="17587">MPHASRGRGSATPAIRALDRIGVPYRLLGFDHDPAVTDFGDEAVARLPLPAPQVLKTLVVETDARDVPLAVGVVSVAGRLDLKALAHALGCKRCRMAAPAVAERRTGYVVGGISPLGQRTRLPIVIDDGVLAQPLVVVSGGRRGLDVELAPADLVRATGARTAPIERD</sequence>
<organism evidence="6 7">
    <name type="scientific">Pseudoclavibacter caeni</name>
    <dbReference type="NCBI Taxonomy" id="908846"/>
    <lineage>
        <taxon>Bacteria</taxon>
        <taxon>Bacillati</taxon>
        <taxon>Actinomycetota</taxon>
        <taxon>Actinomycetes</taxon>
        <taxon>Micrococcales</taxon>
        <taxon>Microbacteriaceae</taxon>
        <taxon>Pseudoclavibacter</taxon>
    </lineage>
</organism>
<feature type="domain" description="YbaK/aminoacyl-tRNA synthetase-associated" evidence="5">
    <location>
        <begin position="41"/>
        <end position="156"/>
    </location>
</feature>
<keyword evidence="3 4" id="KW-0456">Lyase</keyword>
<protein>
    <recommendedName>
        <fullName evidence="4">Cys-tRNA(Pro)/Cys-tRNA(Cys) deacylase</fullName>
        <ecNumber evidence="4">4.2.-.-</ecNumber>
    </recommendedName>
</protein>
<dbReference type="GO" id="GO:0016829">
    <property type="term" value="F:lyase activity"/>
    <property type="evidence" value="ECO:0007669"/>
    <property type="project" value="UniProtKB-KW"/>
</dbReference>